<dbReference type="Pfam" id="PF07727">
    <property type="entry name" value="RVT_2"/>
    <property type="match status" value="1"/>
</dbReference>
<keyword evidence="4" id="KW-1185">Reference proteome</keyword>
<reference evidence="3 4" key="1">
    <citation type="submission" date="2016-11" db="EMBL/GenBank/DDBJ databases">
        <authorList>
            <person name="Jaros S."/>
            <person name="Januszkiewicz K."/>
            <person name="Wedrychowicz H."/>
        </authorList>
    </citation>
    <scope>NUCLEOTIDE SEQUENCE [LARGE SCALE GENOMIC DNA]</scope>
</reference>
<feature type="domain" description="Reverse transcriptase Ty1/copia-type" evidence="2">
    <location>
        <begin position="403"/>
        <end position="646"/>
    </location>
</feature>
<dbReference type="EMBL" id="FQNC01000042">
    <property type="protein sequence ID" value="SGY39278.1"/>
    <property type="molecule type" value="Genomic_DNA"/>
</dbReference>
<evidence type="ECO:0000256" key="1">
    <source>
        <dbReference type="SAM" id="MobiDB-lite"/>
    </source>
</evidence>
<evidence type="ECO:0000313" key="3">
    <source>
        <dbReference type="EMBL" id="SGY39278.1"/>
    </source>
</evidence>
<feature type="region of interest" description="Disordered" evidence="1">
    <location>
        <begin position="198"/>
        <end position="227"/>
    </location>
</feature>
<dbReference type="PANTHER" id="PTHR11439:SF467">
    <property type="entry name" value="INTEGRASE CATALYTIC DOMAIN-CONTAINING PROTEIN"/>
    <property type="match status" value="1"/>
</dbReference>
<dbReference type="Proteomes" id="UP000249464">
    <property type="component" value="Unassembled WGS sequence"/>
</dbReference>
<dbReference type="InterPro" id="IPR043502">
    <property type="entry name" value="DNA/RNA_pol_sf"/>
</dbReference>
<organism evidence="3 4">
    <name type="scientific">Microbotryum silenes-dioicae</name>
    <dbReference type="NCBI Taxonomy" id="796604"/>
    <lineage>
        <taxon>Eukaryota</taxon>
        <taxon>Fungi</taxon>
        <taxon>Dikarya</taxon>
        <taxon>Basidiomycota</taxon>
        <taxon>Pucciniomycotina</taxon>
        <taxon>Microbotryomycetes</taxon>
        <taxon>Microbotryales</taxon>
        <taxon>Microbotryaceae</taxon>
        <taxon>Microbotryum</taxon>
    </lineage>
</organism>
<dbReference type="SUPFAM" id="SSF56672">
    <property type="entry name" value="DNA/RNA polymerases"/>
    <property type="match status" value="1"/>
</dbReference>
<proteinExistence type="predicted"/>
<sequence length="892" mass="98958">MATPVPRTEHAAMVDAPFAGSDRKPSLHTLQSLVRLLVISHREIESILGEALGHTLTKLTDDQWRHLGDKKNAWRTLLFALLYLLREDGGKATPGRTLTKFADRLTSDVPEGSQRRAQEYEHFRRVSGGQDSIGFSGAWVSLIYAVEATKRNRPPIPLIPHTPNWWDDRAMRIVEALFGWKDRVYQIVAAFVDSRFVDNSNTPPQDDDADDANYSPPAKKGKDMGSSLKSSVKKAVVEAVYEARLANSPDDDARLLSDLTTKIASLHDKASNQVQKAVNLYDLASVARPVTPDPGSDNEADNLAYPNDGHEYRPYNVGRNPGPLENINEDNILPAGSRRQRRLAAYSVIDTNHIYLDPPELVARVSPTNLALPRTHEEAMASIEAPFWKAAEAAEIAKFVELKVFASATLPTGMRAHGVRWIYTRKEDAQGNITKYKARLVVQGYSQTYGIDFIDNFALVASLSTILFLIAIAAAQGLVLEQFDYDSAFLNGTMTEDVYIKVPDGWPLAHKPGSVLKLLKSMYGMKQAPRQWYAAVDDLMKTRGFHRSTSDACLYIKRKGRRFIFVSLYVDDGLAASNDQQFLNDELSAFNSVYSLKRLGPVKTFLGLEFHRTSEYIMVHQSTYVRGLLETYAFDSVSNRPVSSPMEDRNVVESNEPFTDVKLYQSAVGALQYAAHRTRPEIANAVRSVAKHVAAPTMTNWIAIKRILRYLSTSVDLGLVFRFGASTKFEIYSDASWADDWDNGKSTGGYVAMCAGGPVSWQCKQQSIVATSTTEAETLAASAASKEAFGLRSLALELGIDQTSSTVLHEDNEACIAIARNPAHRGRTRHWNVHHFYVRERVELGDITLQYCPTALNTADMFTKALPKALFLKHRAGLGMASLATSTRGSVV</sequence>
<dbReference type="InterPro" id="IPR013103">
    <property type="entry name" value="RVT_2"/>
</dbReference>
<dbReference type="AlphaFoldDB" id="A0A2X0MVI9"/>
<protein>
    <submittedName>
        <fullName evidence="3">BQ5605_C003g02189 protein</fullName>
    </submittedName>
</protein>
<dbReference type="CDD" id="cd09272">
    <property type="entry name" value="RNase_HI_RT_Ty1"/>
    <property type="match status" value="1"/>
</dbReference>
<accession>A0A2X0MVI9</accession>
<gene>
    <name evidence="3" type="primary">BQ5605_C003g02189</name>
    <name evidence="3" type="ORF">BQ5605_C003G02189</name>
</gene>
<evidence type="ECO:0000313" key="4">
    <source>
        <dbReference type="Proteomes" id="UP000249464"/>
    </source>
</evidence>
<name>A0A2X0MVI9_9BASI</name>
<dbReference type="PANTHER" id="PTHR11439">
    <property type="entry name" value="GAG-POL-RELATED RETROTRANSPOSON"/>
    <property type="match status" value="1"/>
</dbReference>
<evidence type="ECO:0000259" key="2">
    <source>
        <dbReference type="Pfam" id="PF07727"/>
    </source>
</evidence>